<proteinExistence type="predicted"/>
<reference evidence="4 5" key="1">
    <citation type="submission" date="2022-03" db="EMBL/GenBank/DDBJ databases">
        <title>Isotopic signatures of nitrous oxide derived from detoxification processes.</title>
        <authorList>
            <person name="Behrendt U."/>
            <person name="Buchen C."/>
            <person name="Well R."/>
            <person name="Ulrich A."/>
            <person name="Rohe L."/>
            <person name="Kolb S."/>
            <person name="Schloter M."/>
            <person name="Horn M.A."/>
            <person name="Augustin J."/>
        </authorList>
    </citation>
    <scope>NUCLEOTIDE SEQUENCE [LARGE SCALE GENOMIC DNA]</scope>
    <source>
        <strain evidence="4 5">S4-C24</strain>
    </source>
</reference>
<dbReference type="PANTHER" id="PTHR43420:SF47">
    <property type="entry name" value="N-ACETYLTRANSFERASE DOMAIN-CONTAINING PROTEIN"/>
    <property type="match status" value="1"/>
</dbReference>
<name>A0ABY3W3K0_9MICC</name>
<dbReference type="Gene3D" id="3.40.630.30">
    <property type="match status" value="1"/>
</dbReference>
<dbReference type="InterPro" id="IPR016181">
    <property type="entry name" value="Acyl_CoA_acyltransferase"/>
</dbReference>
<accession>A0ABY3W3K0</accession>
<evidence type="ECO:0000313" key="5">
    <source>
        <dbReference type="Proteomes" id="UP000829069"/>
    </source>
</evidence>
<dbReference type="EMBL" id="CP093326">
    <property type="protein sequence ID" value="UNK44653.1"/>
    <property type="molecule type" value="Genomic_DNA"/>
</dbReference>
<evidence type="ECO:0000256" key="1">
    <source>
        <dbReference type="ARBA" id="ARBA00022679"/>
    </source>
</evidence>
<dbReference type="InterPro" id="IPR000182">
    <property type="entry name" value="GNAT_dom"/>
</dbReference>
<dbReference type="PANTHER" id="PTHR43420">
    <property type="entry name" value="ACETYLTRANSFERASE"/>
    <property type="match status" value="1"/>
</dbReference>
<dbReference type="InterPro" id="IPR050680">
    <property type="entry name" value="YpeA/RimI_acetyltransf"/>
</dbReference>
<sequence length="327" mass="35893">MTNPDLPADPGGGLHWRAMTEADIDGWHQLIHRMAAVDKPVWTETKADLAEAFDDPANNPAECTAIGLDADGTARAVGRVYANAGSPVAHTWGGVDPDWRRRGIGRALYAWQADCQRRRFGAAGITGGVLRSSTEEHDPAHNALMTAVGAKVVRYFTEMTRPLQEIPDAPLPQGFVFVDLDPGDSDAVRLAHNEAFADHWGSEPRDERRWKTLVQHPETKPEWSISVVEAASGETVAYQVASFDPEYKNQSGYDEGFTNLLGVRRPWRGRGLAQSLLAEAMRRFRAGGMAHAGLGVDTENPSGALALYTRMGYVPTKRYLDYELPLT</sequence>
<evidence type="ECO:0000256" key="2">
    <source>
        <dbReference type="ARBA" id="ARBA00023315"/>
    </source>
</evidence>
<dbReference type="PROSITE" id="PS51186">
    <property type="entry name" value="GNAT"/>
    <property type="match status" value="1"/>
</dbReference>
<keyword evidence="5" id="KW-1185">Reference proteome</keyword>
<dbReference type="GO" id="GO:0016746">
    <property type="term" value="F:acyltransferase activity"/>
    <property type="evidence" value="ECO:0007669"/>
    <property type="project" value="UniProtKB-KW"/>
</dbReference>
<feature type="domain" description="N-acetyltransferase" evidence="3">
    <location>
        <begin position="175"/>
        <end position="327"/>
    </location>
</feature>
<dbReference type="Proteomes" id="UP000829069">
    <property type="component" value="Chromosome"/>
</dbReference>
<organism evidence="4 5">
    <name type="scientific">Arthrobacter sulfonylureivorans</name>
    <dbReference type="NCBI Taxonomy" id="2486855"/>
    <lineage>
        <taxon>Bacteria</taxon>
        <taxon>Bacillati</taxon>
        <taxon>Actinomycetota</taxon>
        <taxon>Actinomycetes</taxon>
        <taxon>Micrococcales</taxon>
        <taxon>Micrococcaceae</taxon>
        <taxon>Arthrobacter</taxon>
    </lineage>
</organism>
<dbReference type="EC" id="2.3.1.-" evidence="4"/>
<gene>
    <name evidence="4" type="ORF">MNQ99_11750</name>
</gene>
<dbReference type="SUPFAM" id="SSF55729">
    <property type="entry name" value="Acyl-CoA N-acyltransferases (Nat)"/>
    <property type="match status" value="2"/>
</dbReference>
<evidence type="ECO:0000259" key="3">
    <source>
        <dbReference type="PROSITE" id="PS51186"/>
    </source>
</evidence>
<protein>
    <submittedName>
        <fullName evidence="4">GNAT family N-acetyltransferase</fullName>
        <ecNumber evidence="4">2.3.1.-</ecNumber>
    </submittedName>
</protein>
<dbReference type="CDD" id="cd04301">
    <property type="entry name" value="NAT_SF"/>
    <property type="match status" value="2"/>
</dbReference>
<dbReference type="RefSeq" id="WP_241913073.1">
    <property type="nucleotide sequence ID" value="NZ_CP093326.1"/>
</dbReference>
<keyword evidence="2 4" id="KW-0012">Acyltransferase</keyword>
<keyword evidence="1 4" id="KW-0808">Transferase</keyword>
<dbReference type="Pfam" id="PF00583">
    <property type="entry name" value="Acetyltransf_1"/>
    <property type="match status" value="1"/>
</dbReference>
<evidence type="ECO:0000313" key="4">
    <source>
        <dbReference type="EMBL" id="UNK44653.1"/>
    </source>
</evidence>